<dbReference type="Pfam" id="PF10354">
    <property type="entry name" value="BMT5-like"/>
    <property type="match status" value="1"/>
</dbReference>
<dbReference type="RefSeq" id="XP_008863922.1">
    <property type="nucleotide sequence ID" value="XM_008865700.1"/>
</dbReference>
<feature type="domain" description="25S rRNA (uridine-N(3))-methyltransferase BMT5-like" evidence="2">
    <location>
        <begin position="45"/>
        <end position="202"/>
    </location>
</feature>
<dbReference type="PANTHER" id="PTHR11538">
    <property type="entry name" value="PHENYLALANYL-TRNA SYNTHETASE"/>
    <property type="match status" value="1"/>
</dbReference>
<name>A0A024UNF1_9STRA</name>
<reference evidence="3" key="1">
    <citation type="submission" date="2013-12" db="EMBL/GenBank/DDBJ databases">
        <title>The Genome Sequence of Aphanomyces invadans NJM9701.</title>
        <authorList>
            <consortium name="The Broad Institute Genomics Platform"/>
            <person name="Russ C."/>
            <person name="Tyler B."/>
            <person name="van West P."/>
            <person name="Dieguez-Uribeondo J."/>
            <person name="Young S.K."/>
            <person name="Zeng Q."/>
            <person name="Gargeya S."/>
            <person name="Fitzgerald M."/>
            <person name="Abouelleil A."/>
            <person name="Alvarado L."/>
            <person name="Chapman S.B."/>
            <person name="Gainer-Dewar J."/>
            <person name="Goldberg J."/>
            <person name="Griggs A."/>
            <person name="Gujja S."/>
            <person name="Hansen M."/>
            <person name="Howarth C."/>
            <person name="Imamovic A."/>
            <person name="Ireland A."/>
            <person name="Larimer J."/>
            <person name="McCowan C."/>
            <person name="Murphy C."/>
            <person name="Pearson M."/>
            <person name="Poon T.W."/>
            <person name="Priest M."/>
            <person name="Roberts A."/>
            <person name="Saif S."/>
            <person name="Shea T."/>
            <person name="Sykes S."/>
            <person name="Wortman J."/>
            <person name="Nusbaum C."/>
            <person name="Birren B."/>
        </authorList>
    </citation>
    <scope>NUCLEOTIDE SEQUENCE [LARGE SCALE GENOMIC DNA]</scope>
    <source>
        <strain evidence="3">NJM9701</strain>
    </source>
</reference>
<dbReference type="GeneID" id="20079303"/>
<evidence type="ECO:0000256" key="1">
    <source>
        <dbReference type="SAM" id="MobiDB-lite"/>
    </source>
</evidence>
<dbReference type="GO" id="GO:0070042">
    <property type="term" value="F:rRNA (uridine-N3-)-methyltransferase activity"/>
    <property type="evidence" value="ECO:0007669"/>
    <property type="project" value="InterPro"/>
</dbReference>
<organism evidence="3">
    <name type="scientific">Aphanomyces invadans</name>
    <dbReference type="NCBI Taxonomy" id="157072"/>
    <lineage>
        <taxon>Eukaryota</taxon>
        <taxon>Sar</taxon>
        <taxon>Stramenopiles</taxon>
        <taxon>Oomycota</taxon>
        <taxon>Saprolegniomycetes</taxon>
        <taxon>Saprolegniales</taxon>
        <taxon>Verrucalvaceae</taxon>
        <taxon>Aphanomyces</taxon>
    </lineage>
</organism>
<dbReference type="PANTHER" id="PTHR11538:SF26">
    <property type="entry name" value="FERREDOXIN-FOLD ANTICODON-BINDING DOMAIN-CONTAINING PROTEIN 1"/>
    <property type="match status" value="1"/>
</dbReference>
<dbReference type="VEuPathDB" id="FungiDB:H310_02253"/>
<dbReference type="AlphaFoldDB" id="A0A024UNF1"/>
<sequence length="387" mass="42819">MVKRKGGASRDLRMAKRPKQQHQHRRLNRQQHPQTQLYALQDLILVLGDGDFTFSRGLVTHRGGGANLYATSFDTAAQVRKKYSNANECIATLGRTGAQVFHGIDATKLHTLPASIPQLFDFIIFNFPHSGHQRVHINRVLLLDFFESARGKLALKGEVHITLKTKPPYSNWNVEDQAKANGFVLKERRPFRIDIFPGYHHRTTDPTAKTFEPAQCITYVYVVDRSRFPVLKPSSQAEPLILSPSTIQDDDQISLAAPAKKVPVAANPSAQQAFRDALMAVPLLPPPVKRPKDLHISSPSAKNASTTALGQKELGSAADHAPKMTPPQQQGQRGPSRFNGSTFQQQKKSRPASRSIATPSVPPAVAADIRQLCVAMLLKVRERHSTP</sequence>
<dbReference type="GO" id="GO:0005737">
    <property type="term" value="C:cytoplasm"/>
    <property type="evidence" value="ECO:0007669"/>
    <property type="project" value="TreeGrafter"/>
</dbReference>
<proteinExistence type="predicted"/>
<feature type="compositionally biased region" description="Basic residues" evidence="1">
    <location>
        <begin position="15"/>
        <end position="29"/>
    </location>
</feature>
<dbReference type="STRING" id="157072.A0A024UNF1"/>
<feature type="region of interest" description="Disordered" evidence="1">
    <location>
        <begin position="1"/>
        <end position="32"/>
    </location>
</feature>
<feature type="region of interest" description="Disordered" evidence="1">
    <location>
        <begin position="317"/>
        <end position="361"/>
    </location>
</feature>
<dbReference type="InterPro" id="IPR019446">
    <property type="entry name" value="BMT5-like"/>
</dbReference>
<evidence type="ECO:0000259" key="2">
    <source>
        <dbReference type="Pfam" id="PF10354"/>
    </source>
</evidence>
<dbReference type="GO" id="GO:0070475">
    <property type="term" value="P:rRNA base methylation"/>
    <property type="evidence" value="ECO:0007669"/>
    <property type="project" value="InterPro"/>
</dbReference>
<feature type="compositionally biased region" description="Low complexity" evidence="1">
    <location>
        <begin position="326"/>
        <end position="335"/>
    </location>
</feature>
<dbReference type="eggNOG" id="KOG4174">
    <property type="taxonomic scope" value="Eukaryota"/>
</dbReference>
<dbReference type="OrthoDB" id="273345at2759"/>
<accession>A0A024UNF1</accession>
<protein>
    <recommendedName>
        <fullName evidence="2">25S rRNA (uridine-N(3))-methyltransferase BMT5-like domain-containing protein</fullName>
    </recommendedName>
</protein>
<dbReference type="EMBL" id="KI913954">
    <property type="protein sequence ID" value="ETW07829.1"/>
    <property type="molecule type" value="Genomic_DNA"/>
</dbReference>
<evidence type="ECO:0000313" key="3">
    <source>
        <dbReference type="EMBL" id="ETW07829.1"/>
    </source>
</evidence>
<gene>
    <name evidence="3" type="ORF">H310_02253</name>
</gene>